<dbReference type="AlphaFoldDB" id="A0A2X0PM65"/>
<gene>
    <name evidence="1" type="primary">BQ5605_C024g09880</name>
    <name evidence="1" type="ORF">BQ5605_C024G09880</name>
</gene>
<dbReference type="EMBL" id="FQNC01000086">
    <property type="protein sequence ID" value="SGZ26297.1"/>
    <property type="molecule type" value="Genomic_DNA"/>
</dbReference>
<evidence type="ECO:0000313" key="1">
    <source>
        <dbReference type="EMBL" id="SGZ26297.1"/>
    </source>
</evidence>
<evidence type="ECO:0000313" key="2">
    <source>
        <dbReference type="Proteomes" id="UP000249464"/>
    </source>
</evidence>
<proteinExistence type="predicted"/>
<name>A0A2X0PM65_9BASI</name>
<protein>
    <submittedName>
        <fullName evidence="1">BQ5605_C024g09880 protein</fullName>
    </submittedName>
</protein>
<dbReference type="Proteomes" id="UP000249464">
    <property type="component" value="Unassembled WGS sequence"/>
</dbReference>
<sequence>MQWHGRLNFVPLRIRMHRQNDVIQAGHRLPCQALGNGRRAEY</sequence>
<accession>A0A2X0PM65</accession>
<reference evidence="1 2" key="1">
    <citation type="submission" date="2016-11" db="EMBL/GenBank/DDBJ databases">
        <authorList>
            <person name="Jaros S."/>
            <person name="Januszkiewicz K."/>
            <person name="Wedrychowicz H."/>
        </authorList>
    </citation>
    <scope>NUCLEOTIDE SEQUENCE [LARGE SCALE GENOMIC DNA]</scope>
</reference>
<organism evidence="1 2">
    <name type="scientific">Microbotryum silenes-dioicae</name>
    <dbReference type="NCBI Taxonomy" id="796604"/>
    <lineage>
        <taxon>Eukaryota</taxon>
        <taxon>Fungi</taxon>
        <taxon>Dikarya</taxon>
        <taxon>Basidiomycota</taxon>
        <taxon>Pucciniomycotina</taxon>
        <taxon>Microbotryomycetes</taxon>
        <taxon>Microbotryales</taxon>
        <taxon>Microbotryaceae</taxon>
        <taxon>Microbotryum</taxon>
    </lineage>
</organism>
<keyword evidence="2" id="KW-1185">Reference proteome</keyword>